<dbReference type="Proteomes" id="UP001162891">
    <property type="component" value="Chromosome"/>
</dbReference>
<gene>
    <name evidence="1" type="ORF">AMOR_10030</name>
</gene>
<keyword evidence="2" id="KW-1185">Reference proteome</keyword>
<dbReference type="InterPro" id="IPR011008">
    <property type="entry name" value="Dimeric_a/b-barrel"/>
</dbReference>
<reference evidence="2" key="1">
    <citation type="journal article" date="2022" name="Int. J. Syst. Evol. Microbiol.">
        <title>Anaeromyxobacter oryzae sp. nov., Anaeromyxobacter diazotrophicus sp. nov. and Anaeromyxobacter paludicola sp. nov., isolated from paddy soils.</title>
        <authorList>
            <person name="Itoh H."/>
            <person name="Xu Z."/>
            <person name="Mise K."/>
            <person name="Masuda Y."/>
            <person name="Ushijima N."/>
            <person name="Hayakawa C."/>
            <person name="Shiratori Y."/>
            <person name="Senoo K."/>
        </authorList>
    </citation>
    <scope>NUCLEOTIDE SEQUENCE [LARGE SCALE GENOMIC DNA]</scope>
    <source>
        <strain evidence="2">Red232</strain>
    </source>
</reference>
<dbReference type="SUPFAM" id="SSF54909">
    <property type="entry name" value="Dimeric alpha+beta barrel"/>
    <property type="match status" value="1"/>
</dbReference>
<proteinExistence type="predicted"/>
<dbReference type="EMBL" id="AP025591">
    <property type="protein sequence ID" value="BDG02007.1"/>
    <property type="molecule type" value="Genomic_DNA"/>
</dbReference>
<accession>A0ABN6MLS2</accession>
<name>A0ABN6MLS2_9BACT</name>
<sequence length="100" mass="11208">MKILMVRSRVKPEHVVDVEATVQRLFAAIERARPANVRYASSMLPDGETFLALLQVEEGTENPLPALPAFREFQERLKAWVASPPVAEQLTVVGSYRLFG</sequence>
<protein>
    <recommendedName>
        <fullName evidence="3">ABM domain-containing protein</fullName>
    </recommendedName>
</protein>
<evidence type="ECO:0008006" key="3">
    <source>
        <dbReference type="Google" id="ProtNLM"/>
    </source>
</evidence>
<dbReference type="RefSeq" id="WP_248359108.1">
    <property type="nucleotide sequence ID" value="NZ_AP025591.1"/>
</dbReference>
<evidence type="ECO:0000313" key="2">
    <source>
        <dbReference type="Proteomes" id="UP001162891"/>
    </source>
</evidence>
<organism evidence="1 2">
    <name type="scientific">Anaeromyxobacter oryzae</name>
    <dbReference type="NCBI Taxonomy" id="2918170"/>
    <lineage>
        <taxon>Bacteria</taxon>
        <taxon>Pseudomonadati</taxon>
        <taxon>Myxococcota</taxon>
        <taxon>Myxococcia</taxon>
        <taxon>Myxococcales</taxon>
        <taxon>Cystobacterineae</taxon>
        <taxon>Anaeromyxobacteraceae</taxon>
        <taxon>Anaeromyxobacter</taxon>
    </lineage>
</organism>
<evidence type="ECO:0000313" key="1">
    <source>
        <dbReference type="EMBL" id="BDG02007.1"/>
    </source>
</evidence>